<organism evidence="7 8">
    <name type="scientific">Keratinibaculum paraultunense</name>
    <dbReference type="NCBI Taxonomy" id="1278232"/>
    <lineage>
        <taxon>Bacteria</taxon>
        <taxon>Bacillati</taxon>
        <taxon>Bacillota</taxon>
        <taxon>Tissierellia</taxon>
        <taxon>Tissierellales</taxon>
        <taxon>Tepidimicrobiaceae</taxon>
        <taxon>Keratinibaculum</taxon>
    </lineage>
</organism>
<dbReference type="InterPro" id="IPR013324">
    <property type="entry name" value="RNA_pol_sigma_r3/r4-like"/>
</dbReference>
<accession>A0A4R3KRL0</accession>
<dbReference type="AlphaFoldDB" id="A0A4R3KRL0"/>
<feature type="domain" description="RNA polymerase sigma factor 70 region 4 type 2" evidence="6">
    <location>
        <begin position="97"/>
        <end position="146"/>
    </location>
</feature>
<dbReference type="InterPro" id="IPR007627">
    <property type="entry name" value="RNA_pol_sigma70_r2"/>
</dbReference>
<evidence type="ECO:0000313" key="7">
    <source>
        <dbReference type="EMBL" id="TCS87084.1"/>
    </source>
</evidence>
<dbReference type="NCBIfam" id="TIGR02937">
    <property type="entry name" value="sigma70-ECF"/>
    <property type="match status" value="1"/>
</dbReference>
<proteinExistence type="inferred from homology"/>
<dbReference type="Gene3D" id="1.10.1740.10">
    <property type="match status" value="1"/>
</dbReference>
<evidence type="ECO:0000256" key="4">
    <source>
        <dbReference type="ARBA" id="ARBA00023163"/>
    </source>
</evidence>
<keyword evidence="8" id="KW-1185">Reference proteome</keyword>
<evidence type="ECO:0000259" key="6">
    <source>
        <dbReference type="Pfam" id="PF08281"/>
    </source>
</evidence>
<dbReference type="InterPro" id="IPR014284">
    <property type="entry name" value="RNA_pol_sigma-70_dom"/>
</dbReference>
<sequence>MDLKEHVTNIVNQYSNMVYKLALARTKDKADAEDVFQEVFIRYMKNYQKIVSDEHCKAWLIRTTINCSYDIFKSPWLKKTVSMIDNLIFSIEERSNVYCSVLELPKKYRTVIHLFYYEDMSIKEIAEALGIKEGTVKSQLHRGRNMLKESLKGEIDYV</sequence>
<dbReference type="InterPro" id="IPR013249">
    <property type="entry name" value="RNA_pol_sigma70_r4_t2"/>
</dbReference>
<dbReference type="Pfam" id="PF04542">
    <property type="entry name" value="Sigma70_r2"/>
    <property type="match status" value="1"/>
</dbReference>
<protein>
    <submittedName>
        <fullName evidence="7">RNA polymerase RpoE-like sigma-24 subunit</fullName>
    </submittedName>
</protein>
<dbReference type="Proteomes" id="UP000294567">
    <property type="component" value="Unassembled WGS sequence"/>
</dbReference>
<comment type="caution">
    <text evidence="7">The sequence shown here is derived from an EMBL/GenBank/DDBJ whole genome shotgun (WGS) entry which is preliminary data.</text>
</comment>
<comment type="similarity">
    <text evidence="1">Belongs to the sigma-70 factor family. ECF subfamily.</text>
</comment>
<dbReference type="GO" id="GO:0016987">
    <property type="term" value="F:sigma factor activity"/>
    <property type="evidence" value="ECO:0007669"/>
    <property type="project" value="UniProtKB-KW"/>
</dbReference>
<dbReference type="CDD" id="cd06171">
    <property type="entry name" value="Sigma70_r4"/>
    <property type="match status" value="1"/>
</dbReference>
<dbReference type="InterPro" id="IPR036388">
    <property type="entry name" value="WH-like_DNA-bd_sf"/>
</dbReference>
<evidence type="ECO:0000256" key="2">
    <source>
        <dbReference type="ARBA" id="ARBA00023015"/>
    </source>
</evidence>
<dbReference type="Gene3D" id="1.10.10.10">
    <property type="entry name" value="Winged helix-like DNA-binding domain superfamily/Winged helix DNA-binding domain"/>
    <property type="match status" value="1"/>
</dbReference>
<dbReference type="InterPro" id="IPR039425">
    <property type="entry name" value="RNA_pol_sigma-70-like"/>
</dbReference>
<dbReference type="EMBL" id="SMAE01000012">
    <property type="protein sequence ID" value="TCS87084.1"/>
    <property type="molecule type" value="Genomic_DNA"/>
</dbReference>
<dbReference type="InterPro" id="IPR013325">
    <property type="entry name" value="RNA_pol_sigma_r2"/>
</dbReference>
<keyword evidence="3" id="KW-0731">Sigma factor</keyword>
<evidence type="ECO:0000256" key="3">
    <source>
        <dbReference type="ARBA" id="ARBA00023082"/>
    </source>
</evidence>
<dbReference type="Pfam" id="PF08281">
    <property type="entry name" value="Sigma70_r4_2"/>
    <property type="match status" value="1"/>
</dbReference>
<dbReference type="PANTHER" id="PTHR43133:SF51">
    <property type="entry name" value="RNA POLYMERASE SIGMA FACTOR"/>
    <property type="match status" value="1"/>
</dbReference>
<evidence type="ECO:0000256" key="1">
    <source>
        <dbReference type="ARBA" id="ARBA00010641"/>
    </source>
</evidence>
<dbReference type="GO" id="GO:0006352">
    <property type="term" value="P:DNA-templated transcription initiation"/>
    <property type="evidence" value="ECO:0007669"/>
    <property type="project" value="InterPro"/>
</dbReference>
<dbReference type="SUPFAM" id="SSF88659">
    <property type="entry name" value="Sigma3 and sigma4 domains of RNA polymerase sigma factors"/>
    <property type="match status" value="1"/>
</dbReference>
<dbReference type="PANTHER" id="PTHR43133">
    <property type="entry name" value="RNA POLYMERASE ECF-TYPE SIGMA FACTO"/>
    <property type="match status" value="1"/>
</dbReference>
<reference evidence="7 8" key="1">
    <citation type="submission" date="2019-03" db="EMBL/GenBank/DDBJ databases">
        <title>Genomic Encyclopedia of Type Strains, Phase IV (KMG-IV): sequencing the most valuable type-strain genomes for metagenomic binning, comparative biology and taxonomic classification.</title>
        <authorList>
            <person name="Goeker M."/>
        </authorList>
    </citation>
    <scope>NUCLEOTIDE SEQUENCE [LARGE SCALE GENOMIC DNA]</scope>
    <source>
        <strain evidence="7 8">DSM 26752</strain>
    </source>
</reference>
<evidence type="ECO:0000313" key="8">
    <source>
        <dbReference type="Proteomes" id="UP000294567"/>
    </source>
</evidence>
<gene>
    <name evidence="7" type="ORF">EDD65_11242</name>
</gene>
<dbReference type="SUPFAM" id="SSF88946">
    <property type="entry name" value="Sigma2 domain of RNA polymerase sigma factors"/>
    <property type="match status" value="1"/>
</dbReference>
<name>A0A4R3KRL0_9FIRM</name>
<dbReference type="RefSeq" id="WP_202690519.1">
    <property type="nucleotide sequence ID" value="NZ_CP068564.1"/>
</dbReference>
<keyword evidence="2" id="KW-0805">Transcription regulation</keyword>
<dbReference type="GO" id="GO:0003677">
    <property type="term" value="F:DNA binding"/>
    <property type="evidence" value="ECO:0007669"/>
    <property type="project" value="InterPro"/>
</dbReference>
<keyword evidence="4" id="KW-0804">Transcription</keyword>
<feature type="domain" description="RNA polymerase sigma-70 region 2" evidence="5">
    <location>
        <begin position="11"/>
        <end position="73"/>
    </location>
</feature>
<evidence type="ECO:0000259" key="5">
    <source>
        <dbReference type="Pfam" id="PF04542"/>
    </source>
</evidence>